<evidence type="ECO:0000313" key="2">
    <source>
        <dbReference type="EMBL" id="PNX90279.1"/>
    </source>
</evidence>
<feature type="domain" description="RNase H type-1" evidence="1">
    <location>
        <begin position="10"/>
        <end position="90"/>
    </location>
</feature>
<dbReference type="AlphaFoldDB" id="A0A2K3MHQ3"/>
<reference evidence="2 3" key="2">
    <citation type="journal article" date="2017" name="Front. Plant Sci.">
        <title>Gene Classification and Mining of Molecular Markers Useful in Red Clover (Trifolium pratense) Breeding.</title>
        <authorList>
            <person name="Istvanek J."/>
            <person name="Dluhosova J."/>
            <person name="Dluhos P."/>
            <person name="Patkova L."/>
            <person name="Nedelnik J."/>
            <person name="Repkova J."/>
        </authorList>
    </citation>
    <scope>NUCLEOTIDE SEQUENCE [LARGE SCALE GENOMIC DNA]</scope>
    <source>
        <strain evidence="3">cv. Tatra</strain>
        <tissue evidence="2">Young leaves</tissue>
    </source>
</reference>
<organism evidence="2 3">
    <name type="scientific">Trifolium pratense</name>
    <name type="common">Red clover</name>
    <dbReference type="NCBI Taxonomy" id="57577"/>
    <lineage>
        <taxon>Eukaryota</taxon>
        <taxon>Viridiplantae</taxon>
        <taxon>Streptophyta</taxon>
        <taxon>Embryophyta</taxon>
        <taxon>Tracheophyta</taxon>
        <taxon>Spermatophyta</taxon>
        <taxon>Magnoliopsida</taxon>
        <taxon>eudicotyledons</taxon>
        <taxon>Gunneridae</taxon>
        <taxon>Pentapetalae</taxon>
        <taxon>rosids</taxon>
        <taxon>fabids</taxon>
        <taxon>Fabales</taxon>
        <taxon>Fabaceae</taxon>
        <taxon>Papilionoideae</taxon>
        <taxon>50 kb inversion clade</taxon>
        <taxon>NPAAA clade</taxon>
        <taxon>Hologalegina</taxon>
        <taxon>IRL clade</taxon>
        <taxon>Trifolieae</taxon>
        <taxon>Trifolium</taxon>
    </lineage>
</organism>
<gene>
    <name evidence="2" type="ORF">L195_g046402</name>
</gene>
<dbReference type="PANTHER" id="PTHR47723">
    <property type="entry name" value="OS05G0353850 PROTEIN"/>
    <property type="match status" value="1"/>
</dbReference>
<dbReference type="GO" id="GO:0003676">
    <property type="term" value="F:nucleic acid binding"/>
    <property type="evidence" value="ECO:0007669"/>
    <property type="project" value="InterPro"/>
</dbReference>
<dbReference type="Pfam" id="PF13456">
    <property type="entry name" value="RVT_3"/>
    <property type="match status" value="1"/>
</dbReference>
<sequence>MARGFSKYIGQCSAFVAELWGVFEGLKLAQAKGFEKVEICVHSHAVINSIKNGDGGNAMGYRLIQCIKQLLELNWEVNRSHSYVETNRCAGLAELAFTLSEDLQFYDVCP</sequence>
<evidence type="ECO:0000259" key="1">
    <source>
        <dbReference type="Pfam" id="PF13456"/>
    </source>
</evidence>
<dbReference type="InterPro" id="IPR036397">
    <property type="entry name" value="RNaseH_sf"/>
</dbReference>
<dbReference type="InterPro" id="IPR053151">
    <property type="entry name" value="RNase_H-like"/>
</dbReference>
<dbReference type="InterPro" id="IPR044730">
    <property type="entry name" value="RNase_H-like_dom_plant"/>
</dbReference>
<dbReference type="PANTHER" id="PTHR47723:SF13">
    <property type="entry name" value="PUTATIVE-RELATED"/>
    <property type="match status" value="1"/>
</dbReference>
<dbReference type="GO" id="GO:0004523">
    <property type="term" value="F:RNA-DNA hybrid ribonuclease activity"/>
    <property type="evidence" value="ECO:0007669"/>
    <property type="project" value="InterPro"/>
</dbReference>
<dbReference type="InterPro" id="IPR012337">
    <property type="entry name" value="RNaseH-like_sf"/>
</dbReference>
<dbReference type="Proteomes" id="UP000236291">
    <property type="component" value="Unassembled WGS sequence"/>
</dbReference>
<name>A0A2K3MHQ3_TRIPR</name>
<dbReference type="CDD" id="cd06222">
    <property type="entry name" value="RNase_H_like"/>
    <property type="match status" value="1"/>
</dbReference>
<protein>
    <submittedName>
        <fullName evidence="2">Nucleic acid binding protein</fullName>
    </submittedName>
</protein>
<evidence type="ECO:0000313" key="3">
    <source>
        <dbReference type="Proteomes" id="UP000236291"/>
    </source>
</evidence>
<reference evidence="2 3" key="1">
    <citation type="journal article" date="2014" name="Am. J. Bot.">
        <title>Genome assembly and annotation for red clover (Trifolium pratense; Fabaceae).</title>
        <authorList>
            <person name="Istvanek J."/>
            <person name="Jaros M."/>
            <person name="Krenek A."/>
            <person name="Repkova J."/>
        </authorList>
    </citation>
    <scope>NUCLEOTIDE SEQUENCE [LARGE SCALE GENOMIC DNA]</scope>
    <source>
        <strain evidence="3">cv. Tatra</strain>
        <tissue evidence="2">Young leaves</tissue>
    </source>
</reference>
<dbReference type="InterPro" id="IPR002156">
    <property type="entry name" value="RNaseH_domain"/>
</dbReference>
<dbReference type="Gene3D" id="3.30.420.10">
    <property type="entry name" value="Ribonuclease H-like superfamily/Ribonuclease H"/>
    <property type="match status" value="1"/>
</dbReference>
<accession>A0A2K3MHQ3</accession>
<proteinExistence type="predicted"/>
<dbReference type="SUPFAM" id="SSF53098">
    <property type="entry name" value="Ribonuclease H-like"/>
    <property type="match status" value="1"/>
</dbReference>
<comment type="caution">
    <text evidence="2">The sequence shown here is derived from an EMBL/GenBank/DDBJ whole genome shotgun (WGS) entry which is preliminary data.</text>
</comment>
<dbReference type="EMBL" id="ASHM01062328">
    <property type="protein sequence ID" value="PNX90279.1"/>
    <property type="molecule type" value="Genomic_DNA"/>
</dbReference>